<dbReference type="SUPFAM" id="SSF54184">
    <property type="entry name" value="Penicillin-binding protein 2x (pbp-2x), c-terminal domain"/>
    <property type="match status" value="2"/>
</dbReference>
<dbReference type="GO" id="GO:0071555">
    <property type="term" value="P:cell wall organization"/>
    <property type="evidence" value="ECO:0007669"/>
    <property type="project" value="TreeGrafter"/>
</dbReference>
<dbReference type="InterPro" id="IPR012338">
    <property type="entry name" value="Beta-lactam/transpept-like"/>
</dbReference>
<dbReference type="SMART" id="SM00740">
    <property type="entry name" value="PASTA"/>
    <property type="match status" value="2"/>
</dbReference>
<accession>U2MB50</accession>
<dbReference type="eggNOG" id="COG0768">
    <property type="taxonomic scope" value="Bacteria"/>
</dbReference>
<name>U2MB50_9FIRM</name>
<sequence>MYEGNTLYTALPLDLILRQGRLAAAEWEIPVLAGGGNRRGNGNDSLPDSIYNGMSSAANACRQKFIGVSENGGVLHVEMIHKKRKEKKEKKTEAKPRSASAVMRRRSAVCMTILVVCGAAVAGKLLKVSVVDNQKYETLANNYHFGTMTLRANRGAIYDANGTALAWSATVYNVYIDPKQYQDEMDAIEKANAKKEETAAKNNEEAANLVDVDQLKQSITTFLVETLGIDRAELEESYTKSGRYYVLKTQVEKDVADEITTYFDKLKLSFIGEEATTRRYYPQNELAAAVIGFTNGDGDGQYGLEYQYNDYLSGVDGRIISAQSANGEEMPYRYSTTYDAEDGASLYLTLDSTLQYYLEKSMSEMVEKFEVNDRATGIIMNPKTGAIYAMATCPSFDLNNPSEIYDPVVAAQLKELPESEYQDAYLEAREKQWRNKSISEINPPGSTIKIVTSASAFEENLIDLNSDTFFCSGYLQVQDAKIGCSLRSGHGSQTFTQALTNSCNPAFMEIGLRLGVQKFSYYLQGFGLTEKTGIDLPGEVSSVVVPEDKMTQVDLASGAYGQTNETTALELITAYSAAINGGYVVEPYVVDHVIDSSGNTVLQNARTVKRQIVSEETSQTMREQLEAVVSSNPSHNAYIQGYRIGGKSGTAEIRATRDIEDDYVASYCCFAPAEDPELIMLIQADYPNPEIGYYGSKVVTPYAQEIMEEILPYMGFYPEYTDEEAKEMNVSVPLLQDATLDTAKSTLEQLGLTYEVVGSGSSVVSQSPTTGTSVVKGGKVLLYTEQNATPDLVSVPNLVGMTASQANETMAYYGLNYALVGASASSEGALVKSQSVPEGTQIQRGSSVTLTLSAGEATD</sequence>
<feature type="coiled-coil region" evidence="4">
    <location>
        <begin position="181"/>
        <end position="208"/>
    </location>
</feature>
<dbReference type="InterPro" id="IPR050515">
    <property type="entry name" value="Beta-lactam/transpept"/>
</dbReference>
<dbReference type="GO" id="GO:0008658">
    <property type="term" value="F:penicillin binding"/>
    <property type="evidence" value="ECO:0007669"/>
    <property type="project" value="InterPro"/>
</dbReference>
<evidence type="ECO:0000313" key="6">
    <source>
        <dbReference type="EMBL" id="ERJ96513.1"/>
    </source>
</evidence>
<dbReference type="PANTHER" id="PTHR30627">
    <property type="entry name" value="PEPTIDOGLYCAN D,D-TRANSPEPTIDASE"/>
    <property type="match status" value="1"/>
</dbReference>
<comment type="subcellular location">
    <subcellularLocation>
        <location evidence="1">Membrane</location>
    </subcellularLocation>
</comment>
<dbReference type="AlphaFoldDB" id="U2MB50"/>
<protein>
    <submittedName>
        <fullName evidence="6">Penicillin-binding protein, transpeptidase domain protein</fullName>
    </submittedName>
</protein>
<dbReference type="Pfam" id="PF00905">
    <property type="entry name" value="Transpeptidase"/>
    <property type="match status" value="1"/>
</dbReference>
<feature type="domain" description="PASTA" evidence="5">
    <location>
        <begin position="726"/>
        <end position="786"/>
    </location>
</feature>
<evidence type="ECO:0000256" key="4">
    <source>
        <dbReference type="SAM" id="Coils"/>
    </source>
</evidence>
<feature type="domain" description="PASTA" evidence="5">
    <location>
        <begin position="789"/>
        <end position="854"/>
    </location>
</feature>
<dbReference type="HOGENOM" id="CLU_009289_6_0_9"/>
<evidence type="ECO:0000259" key="5">
    <source>
        <dbReference type="PROSITE" id="PS51178"/>
    </source>
</evidence>
<dbReference type="GO" id="GO:0005886">
    <property type="term" value="C:plasma membrane"/>
    <property type="evidence" value="ECO:0007669"/>
    <property type="project" value="TreeGrafter"/>
</dbReference>
<dbReference type="InterPro" id="IPR005543">
    <property type="entry name" value="PASTA_dom"/>
</dbReference>
<evidence type="ECO:0000256" key="3">
    <source>
        <dbReference type="ARBA" id="ARBA00023136"/>
    </source>
</evidence>
<dbReference type="InterPro" id="IPR036138">
    <property type="entry name" value="PBP_dimer_sf"/>
</dbReference>
<dbReference type="PATRIC" id="fig|411473.3.peg.920"/>
<comment type="similarity">
    <text evidence="2">Belongs to the transpeptidase family.</text>
</comment>
<comment type="caution">
    <text evidence="6">The sequence shown here is derived from an EMBL/GenBank/DDBJ whole genome shotgun (WGS) entry which is preliminary data.</text>
</comment>
<dbReference type="Proteomes" id="UP000016662">
    <property type="component" value="Unassembled WGS sequence"/>
</dbReference>
<dbReference type="PROSITE" id="PS51178">
    <property type="entry name" value="PASTA"/>
    <property type="match status" value="2"/>
</dbReference>
<evidence type="ECO:0000313" key="7">
    <source>
        <dbReference type="Proteomes" id="UP000016662"/>
    </source>
</evidence>
<organism evidence="6 7">
    <name type="scientific">Ruminococcus callidus ATCC 27760</name>
    <dbReference type="NCBI Taxonomy" id="411473"/>
    <lineage>
        <taxon>Bacteria</taxon>
        <taxon>Bacillati</taxon>
        <taxon>Bacillota</taxon>
        <taxon>Clostridia</taxon>
        <taxon>Eubacteriales</taxon>
        <taxon>Oscillospiraceae</taxon>
        <taxon>Ruminococcus</taxon>
    </lineage>
</organism>
<keyword evidence="7" id="KW-1185">Reference proteome</keyword>
<gene>
    <name evidence="6" type="ORF">RUMCAL_01118</name>
</gene>
<dbReference type="Gene3D" id="3.40.710.10">
    <property type="entry name" value="DD-peptidase/beta-lactamase superfamily"/>
    <property type="match status" value="1"/>
</dbReference>
<dbReference type="Pfam" id="PF03793">
    <property type="entry name" value="PASTA"/>
    <property type="match status" value="2"/>
</dbReference>
<keyword evidence="4" id="KW-0175">Coiled coil</keyword>
<dbReference type="STRING" id="411473.RUMCAL_01118"/>
<dbReference type="CDD" id="cd06577">
    <property type="entry name" value="PASTA_pknB"/>
    <property type="match status" value="1"/>
</dbReference>
<dbReference type="InterPro" id="IPR001460">
    <property type="entry name" value="PCN-bd_Tpept"/>
</dbReference>
<dbReference type="InterPro" id="IPR005311">
    <property type="entry name" value="PBP_dimer"/>
</dbReference>
<proteinExistence type="inferred from homology"/>
<reference evidence="6 7" key="1">
    <citation type="submission" date="2013-07" db="EMBL/GenBank/DDBJ databases">
        <authorList>
            <person name="Weinstock G."/>
            <person name="Sodergren E."/>
            <person name="Wylie T."/>
            <person name="Fulton L."/>
            <person name="Fulton R."/>
            <person name="Fronick C."/>
            <person name="O'Laughlin M."/>
            <person name="Godfrey J."/>
            <person name="Miner T."/>
            <person name="Herter B."/>
            <person name="Appelbaum E."/>
            <person name="Cordes M."/>
            <person name="Lek S."/>
            <person name="Wollam A."/>
            <person name="Pepin K.H."/>
            <person name="Palsikar V.B."/>
            <person name="Mitreva M."/>
            <person name="Wilson R.K."/>
        </authorList>
    </citation>
    <scope>NUCLEOTIDE SEQUENCE [LARGE SCALE GENOMIC DNA]</scope>
    <source>
        <strain evidence="6 7">ATCC 27760</strain>
    </source>
</reference>
<dbReference type="Gene3D" id="3.30.10.20">
    <property type="match status" value="2"/>
</dbReference>
<dbReference type="Pfam" id="PF03717">
    <property type="entry name" value="PBP_dimer"/>
    <property type="match status" value="1"/>
</dbReference>
<evidence type="ECO:0000256" key="2">
    <source>
        <dbReference type="ARBA" id="ARBA00007171"/>
    </source>
</evidence>
<dbReference type="SUPFAM" id="SSF56519">
    <property type="entry name" value="Penicillin binding protein dimerisation domain"/>
    <property type="match status" value="1"/>
</dbReference>
<dbReference type="PANTHER" id="PTHR30627:SF1">
    <property type="entry name" value="PEPTIDOGLYCAN D,D-TRANSPEPTIDASE FTSI"/>
    <property type="match status" value="1"/>
</dbReference>
<evidence type="ECO:0000256" key="1">
    <source>
        <dbReference type="ARBA" id="ARBA00004370"/>
    </source>
</evidence>
<dbReference type="SUPFAM" id="SSF56601">
    <property type="entry name" value="beta-lactamase/transpeptidase-like"/>
    <property type="match status" value="1"/>
</dbReference>
<keyword evidence="3" id="KW-0472">Membrane</keyword>
<dbReference type="EMBL" id="AWVF01000131">
    <property type="protein sequence ID" value="ERJ96513.1"/>
    <property type="molecule type" value="Genomic_DNA"/>
</dbReference>
<dbReference type="Gene3D" id="3.90.1310.10">
    <property type="entry name" value="Penicillin-binding protein 2a (Domain 2)"/>
    <property type="match status" value="1"/>
</dbReference>